<dbReference type="PANTHER" id="PTHR43157">
    <property type="entry name" value="PHOSPHATIDYLINOSITOL-GLYCAN BIOSYNTHESIS CLASS F PROTEIN-RELATED"/>
    <property type="match status" value="1"/>
</dbReference>
<dbReference type="InterPro" id="IPR036291">
    <property type="entry name" value="NAD(P)-bd_dom_sf"/>
</dbReference>
<dbReference type="OrthoDB" id="542013at2759"/>
<dbReference type="PRINTS" id="PR00081">
    <property type="entry name" value="GDHRDH"/>
</dbReference>
<dbReference type="PANTHER" id="PTHR43157:SF61">
    <property type="entry name" value="DEHYDROGENASE_REDUCTASE FAMILY PROTEIN, PUTATIVE (AFU_ORTHOLOGUE AFUA_3G01250)-RELATED"/>
    <property type="match status" value="1"/>
</dbReference>
<evidence type="ECO:0000259" key="2">
    <source>
        <dbReference type="SMART" id="SM00822"/>
    </source>
</evidence>
<protein>
    <submittedName>
        <fullName evidence="3">NAD(P)-binding protein</fullName>
    </submittedName>
</protein>
<proteinExistence type="predicted"/>
<organism evidence="3 4">
    <name type="scientific">Penicillium desertorum</name>
    <dbReference type="NCBI Taxonomy" id="1303715"/>
    <lineage>
        <taxon>Eukaryota</taxon>
        <taxon>Fungi</taxon>
        <taxon>Dikarya</taxon>
        <taxon>Ascomycota</taxon>
        <taxon>Pezizomycotina</taxon>
        <taxon>Eurotiomycetes</taxon>
        <taxon>Eurotiomycetidae</taxon>
        <taxon>Eurotiales</taxon>
        <taxon>Aspergillaceae</taxon>
        <taxon>Penicillium</taxon>
    </lineage>
</organism>
<dbReference type="Pfam" id="PF00106">
    <property type="entry name" value="adh_short"/>
    <property type="match status" value="1"/>
</dbReference>
<dbReference type="InterPro" id="IPR057326">
    <property type="entry name" value="KR_dom"/>
</dbReference>
<dbReference type="Proteomes" id="UP001147760">
    <property type="component" value="Unassembled WGS sequence"/>
</dbReference>
<gene>
    <name evidence="3" type="ORF">N7530_002794</name>
</gene>
<keyword evidence="1" id="KW-0560">Oxidoreductase</keyword>
<evidence type="ECO:0000313" key="3">
    <source>
        <dbReference type="EMBL" id="KAJ5483548.1"/>
    </source>
</evidence>
<evidence type="ECO:0000313" key="4">
    <source>
        <dbReference type="Proteomes" id="UP001147760"/>
    </source>
</evidence>
<dbReference type="AlphaFoldDB" id="A0A9X0BTD2"/>
<dbReference type="InterPro" id="IPR002347">
    <property type="entry name" value="SDR_fam"/>
</dbReference>
<evidence type="ECO:0000256" key="1">
    <source>
        <dbReference type="ARBA" id="ARBA00023002"/>
    </source>
</evidence>
<dbReference type="Gene3D" id="3.40.50.720">
    <property type="entry name" value="NAD(P)-binding Rossmann-like Domain"/>
    <property type="match status" value="1"/>
</dbReference>
<name>A0A9X0BTD2_9EURO</name>
<sequence>MSAAIAKQPRNLPLLATPEICSSKIYIVTGANSGLGLEAARHLVNAGAAKVILAVRNAEAGNKAAKDIELSTGTSGVTEVWLLDLSSFDSVKAFAHKAATELGRIDAVIQNAGVAMSERVLAEGHNMTVTVNVLSTILLGLLLLPKLKDVAQRYKFAPRLTFVSSIAGFDVQALWETIRDSPVSKMDSEDMNQMPIYSLSKLTLTMAVRHLATLIPVDHAGVVINLVCPGLCKTEIIRNAPAEVQKGVASQITQFGRTAEDGSRTLLHAALAGRETHGSFLQSCLDGEDIPDWVTGGEGRNWQEHTWDIICEELDSIKPGCVQEVLQ</sequence>
<dbReference type="EMBL" id="JAPWDO010000002">
    <property type="protein sequence ID" value="KAJ5483548.1"/>
    <property type="molecule type" value="Genomic_DNA"/>
</dbReference>
<dbReference type="SMART" id="SM00822">
    <property type="entry name" value="PKS_KR"/>
    <property type="match status" value="1"/>
</dbReference>
<comment type="caution">
    <text evidence="3">The sequence shown here is derived from an EMBL/GenBank/DDBJ whole genome shotgun (WGS) entry which is preliminary data.</text>
</comment>
<reference evidence="3" key="2">
    <citation type="journal article" date="2023" name="IMA Fungus">
        <title>Comparative genomic study of the Penicillium genus elucidates a diverse pangenome and 15 lateral gene transfer events.</title>
        <authorList>
            <person name="Petersen C."/>
            <person name="Sorensen T."/>
            <person name="Nielsen M.R."/>
            <person name="Sondergaard T.E."/>
            <person name="Sorensen J.L."/>
            <person name="Fitzpatrick D.A."/>
            <person name="Frisvad J.C."/>
            <person name="Nielsen K.L."/>
        </authorList>
    </citation>
    <scope>NUCLEOTIDE SEQUENCE</scope>
    <source>
        <strain evidence="3">IBT 17660</strain>
    </source>
</reference>
<keyword evidence="4" id="KW-1185">Reference proteome</keyword>
<dbReference type="SUPFAM" id="SSF51735">
    <property type="entry name" value="NAD(P)-binding Rossmann-fold domains"/>
    <property type="match status" value="1"/>
</dbReference>
<reference evidence="3" key="1">
    <citation type="submission" date="2022-12" db="EMBL/GenBank/DDBJ databases">
        <authorList>
            <person name="Petersen C."/>
        </authorList>
    </citation>
    <scope>NUCLEOTIDE SEQUENCE</scope>
    <source>
        <strain evidence="3">IBT 17660</strain>
    </source>
</reference>
<feature type="domain" description="Ketoreductase" evidence="2">
    <location>
        <begin position="24"/>
        <end position="181"/>
    </location>
</feature>
<dbReference type="GO" id="GO:0016491">
    <property type="term" value="F:oxidoreductase activity"/>
    <property type="evidence" value="ECO:0007669"/>
    <property type="project" value="UniProtKB-KW"/>
</dbReference>
<accession>A0A9X0BTD2</accession>